<feature type="region of interest" description="Disordered" evidence="8">
    <location>
        <begin position="376"/>
        <end position="410"/>
    </location>
</feature>
<evidence type="ECO:0000256" key="1">
    <source>
        <dbReference type="ARBA" id="ARBA00004479"/>
    </source>
</evidence>
<dbReference type="Proteomes" id="UP000472270">
    <property type="component" value="Unassembled WGS sequence"/>
</dbReference>
<accession>A0A673MG81</accession>
<feature type="transmembrane region" description="Helical" evidence="9">
    <location>
        <begin position="309"/>
        <end position="332"/>
    </location>
</feature>
<evidence type="ECO:0000259" key="11">
    <source>
        <dbReference type="Pfam" id="PF10577"/>
    </source>
</evidence>
<feature type="compositionally biased region" description="Basic and acidic residues" evidence="8">
    <location>
        <begin position="978"/>
        <end position="992"/>
    </location>
</feature>
<dbReference type="InterPro" id="IPR018890">
    <property type="entry name" value="FAM171"/>
</dbReference>
<evidence type="ECO:0000256" key="3">
    <source>
        <dbReference type="ARBA" id="ARBA00022692"/>
    </source>
</evidence>
<feature type="region of interest" description="Disordered" evidence="8">
    <location>
        <begin position="612"/>
        <end position="637"/>
    </location>
</feature>
<feature type="region of interest" description="Disordered" evidence="8">
    <location>
        <begin position="713"/>
        <end position="742"/>
    </location>
</feature>
<keyword evidence="7" id="KW-0325">Glycoprotein</keyword>
<keyword evidence="4 10" id="KW-0732">Signal</keyword>
<feature type="chain" id="PRO_5025506656" evidence="10">
    <location>
        <begin position="28"/>
        <end position="999"/>
    </location>
</feature>
<reference evidence="13" key="1">
    <citation type="submission" date="2025-08" db="UniProtKB">
        <authorList>
            <consortium name="Ensembl"/>
        </authorList>
    </citation>
    <scope>IDENTIFICATION</scope>
</reference>
<sequence>MRGADSSSRSAVIVLCLLGCDLWTAAAKTLQENSDAKEVALKVHLSDASTHQPLAGVTVEIFTNHTPVASDISGADGNAYIRFPYRLGDLLVVTATKRGYVPNSIPWRPNRLPVFSSLSLDLLPERAATLMVYDDVVQIVSGYQGSKLQPWVQFQRRALSLPSNATYTNLTAFLTVSSSTQDTQYFPYLQGLHPNYAGVDRKFELTPIAAISVHLLGSDGAELHVSEPISVSVPLPANSGLKENDHIPAWRFDPKLGAWLKSSLGYVQREGKQLTLTYIAPQLGYWVAAMSPINTGPVVAKDISTYHTVFLLAILGGMALILLFLLCLLLYYCRRKCARLRPAHRKFTPSSALDASKRDQATSMSHLNLISETHLDHNGAEPDMHTPMLKPTPYDSSTNELAASHSELHSRGSNHYKHSVEIFPLKSACSNNPSQGYDSPAGRGEYRRSYTSITTSSVHPLHMSISSSSPHPLHHTTSAGRLSSKSKSSLRENCLSPVSVASTSPAGSPEREQGIERRPADYMLSRSVDHLERPTPLPRPGALLCCTSELQVNQGEETYRKARPTLVIPAHYMRLPGTHPLSGQALLLQSDKQSELESIQAELSACHQPQGQVLQPWGKGEQERGTQGTGDNRGGGVEEWTLQTATLPADLSIPTSPVNQGEETYRKARPTLVIPAHYMRLPGTHPLSGQALLLQSDKQSELESIQAELSACHQPQGQVPHPWGKGEQEGGTQGKGADRGGGVEEWTLQTATLPADLSIPNSLNQAGLDVVQMNGEDQLLAEKTLMELRGGKPLPHPRAWFVSLDGRSNEHIRHSYIDLQRAGCNSSCVGSNDASLDSGVDMSDITPGRRVRNKVGVKTEAGALPVVPVVEYTPLVFVEDSNANAESSGSPTPVCSPEEHSQGGFLQEKEREEEDEGSLSPPSPPPELPSPPSLPEPVVEMAEETGTDSDVFRTEETQMHMGSSRPDNLVVPDDGGEDENKKSPWQKREERPLLAFNLK</sequence>
<keyword evidence="3 9" id="KW-0812">Transmembrane</keyword>
<evidence type="ECO:0000313" key="14">
    <source>
        <dbReference type="Proteomes" id="UP000472270"/>
    </source>
</evidence>
<evidence type="ECO:0000256" key="4">
    <source>
        <dbReference type="ARBA" id="ARBA00022729"/>
    </source>
</evidence>
<protein>
    <submittedName>
        <fullName evidence="13">Protein FAM171A1-like</fullName>
    </submittedName>
</protein>
<dbReference type="InterPro" id="IPR048530">
    <property type="entry name" value="FAM171_N"/>
</dbReference>
<evidence type="ECO:0000256" key="8">
    <source>
        <dbReference type="SAM" id="MobiDB-lite"/>
    </source>
</evidence>
<dbReference type="AlphaFoldDB" id="A0A673MG81"/>
<gene>
    <name evidence="13" type="primary">LOC107738863</name>
</gene>
<feature type="region of interest" description="Disordered" evidence="8">
    <location>
        <begin position="883"/>
        <end position="999"/>
    </location>
</feature>
<comment type="subcellular location">
    <subcellularLocation>
        <location evidence="1">Membrane</location>
        <topology evidence="1">Single-pass type I membrane protein</topology>
    </subcellularLocation>
</comment>
<dbReference type="GO" id="GO:0008360">
    <property type="term" value="P:regulation of cell shape"/>
    <property type="evidence" value="ECO:0007669"/>
    <property type="project" value="TreeGrafter"/>
</dbReference>
<evidence type="ECO:0000256" key="9">
    <source>
        <dbReference type="SAM" id="Phobius"/>
    </source>
</evidence>
<feature type="region of interest" description="Disordered" evidence="8">
    <location>
        <begin position="461"/>
        <end position="520"/>
    </location>
</feature>
<evidence type="ECO:0000256" key="6">
    <source>
        <dbReference type="ARBA" id="ARBA00023136"/>
    </source>
</evidence>
<evidence type="ECO:0000256" key="10">
    <source>
        <dbReference type="SAM" id="SignalP"/>
    </source>
</evidence>
<proteinExistence type="inferred from homology"/>
<dbReference type="InterPro" id="IPR049175">
    <property type="entry name" value="FAM171_C"/>
</dbReference>
<feature type="domain" description="FAM171 C-terminal" evidence="12">
    <location>
        <begin position="662"/>
        <end position="997"/>
    </location>
</feature>
<organism evidence="13 14">
    <name type="scientific">Sinocyclocheilus rhinocerous</name>
    <dbReference type="NCBI Taxonomy" id="307959"/>
    <lineage>
        <taxon>Eukaryota</taxon>
        <taxon>Metazoa</taxon>
        <taxon>Chordata</taxon>
        <taxon>Craniata</taxon>
        <taxon>Vertebrata</taxon>
        <taxon>Euteleostomi</taxon>
        <taxon>Actinopterygii</taxon>
        <taxon>Neopterygii</taxon>
        <taxon>Teleostei</taxon>
        <taxon>Ostariophysi</taxon>
        <taxon>Cypriniformes</taxon>
        <taxon>Cyprinidae</taxon>
        <taxon>Cyprininae</taxon>
        <taxon>Sinocyclocheilus</taxon>
    </lineage>
</organism>
<dbReference type="GO" id="GO:0005886">
    <property type="term" value="C:plasma membrane"/>
    <property type="evidence" value="ECO:0007669"/>
    <property type="project" value="TreeGrafter"/>
</dbReference>
<keyword evidence="6 9" id="KW-0472">Membrane</keyword>
<comment type="similarity">
    <text evidence="2">Belongs to the FAM171 family.</text>
</comment>
<keyword evidence="5 9" id="KW-1133">Transmembrane helix</keyword>
<reference evidence="13" key="2">
    <citation type="submission" date="2025-09" db="UniProtKB">
        <authorList>
            <consortium name="Ensembl"/>
        </authorList>
    </citation>
    <scope>IDENTIFICATION</scope>
</reference>
<feature type="domain" description="FAM171 C-terminal" evidence="12">
    <location>
        <begin position="379"/>
        <end position="656"/>
    </location>
</feature>
<feature type="compositionally biased region" description="Low complexity" evidence="8">
    <location>
        <begin position="461"/>
        <end position="487"/>
    </location>
</feature>
<feature type="domain" description="FAM171 N-terminal" evidence="11">
    <location>
        <begin position="39"/>
        <end position="292"/>
    </location>
</feature>
<dbReference type="Pfam" id="PF20771">
    <property type="entry name" value="FAM171A1-2-B_C"/>
    <property type="match status" value="2"/>
</dbReference>
<dbReference type="Pfam" id="PF10577">
    <property type="entry name" value="FAM171A1-2-B_N"/>
    <property type="match status" value="1"/>
</dbReference>
<dbReference type="GO" id="GO:0043149">
    <property type="term" value="P:stress fiber assembly"/>
    <property type="evidence" value="ECO:0007669"/>
    <property type="project" value="TreeGrafter"/>
</dbReference>
<keyword evidence="14" id="KW-1185">Reference proteome</keyword>
<feature type="compositionally biased region" description="Polar residues" evidence="8">
    <location>
        <begin position="883"/>
        <end position="893"/>
    </location>
</feature>
<feature type="compositionally biased region" description="Gly residues" evidence="8">
    <location>
        <begin position="627"/>
        <end position="637"/>
    </location>
</feature>
<feature type="compositionally biased region" description="Pro residues" evidence="8">
    <location>
        <begin position="921"/>
        <end position="935"/>
    </location>
</feature>
<feature type="compositionally biased region" description="Basic and acidic residues" evidence="8">
    <location>
        <begin position="509"/>
        <end position="520"/>
    </location>
</feature>
<feature type="signal peptide" evidence="10">
    <location>
        <begin position="1"/>
        <end position="27"/>
    </location>
</feature>
<name>A0A673MG81_9TELE</name>
<dbReference type="Ensembl" id="ENSSRHT00000090905.1">
    <property type="protein sequence ID" value="ENSSRHP00000088512.1"/>
    <property type="gene ID" value="ENSSRHG00000043784.1"/>
</dbReference>
<evidence type="ECO:0000256" key="2">
    <source>
        <dbReference type="ARBA" id="ARBA00006818"/>
    </source>
</evidence>
<evidence type="ECO:0000259" key="12">
    <source>
        <dbReference type="Pfam" id="PF20771"/>
    </source>
</evidence>
<evidence type="ECO:0000256" key="7">
    <source>
        <dbReference type="ARBA" id="ARBA00023180"/>
    </source>
</evidence>
<dbReference type="PANTHER" id="PTHR31626">
    <property type="entry name" value="SUSHI DOMAIN-CONTAINING PROTEIN"/>
    <property type="match status" value="1"/>
</dbReference>
<evidence type="ECO:0000313" key="13">
    <source>
        <dbReference type="Ensembl" id="ENSSRHP00000088512.1"/>
    </source>
</evidence>
<dbReference type="PANTHER" id="PTHR31626:SF1">
    <property type="entry name" value="PROTEIN FAM171A1"/>
    <property type="match status" value="1"/>
</dbReference>
<evidence type="ECO:0000256" key="5">
    <source>
        <dbReference type="ARBA" id="ARBA00022989"/>
    </source>
</evidence>